<gene>
    <name evidence="11" type="ORF">PTSG_10602</name>
</gene>
<feature type="domain" description="Tyrosine-protein phosphatase" evidence="9">
    <location>
        <begin position="31"/>
        <end position="302"/>
    </location>
</feature>
<dbReference type="FunCoup" id="F2URU4">
    <property type="interactions" value="1312"/>
</dbReference>
<keyword evidence="12" id="KW-1185">Reference proteome</keyword>
<reference evidence="11" key="1">
    <citation type="submission" date="2009-08" db="EMBL/GenBank/DDBJ databases">
        <title>Annotation of Salpingoeca rosetta.</title>
        <authorList>
            <consortium name="The Broad Institute Genome Sequencing Platform"/>
            <person name="Russ C."/>
            <person name="Cuomo C."/>
            <person name="Burger G."/>
            <person name="Gray M.W."/>
            <person name="Holland P.W.H."/>
            <person name="King N."/>
            <person name="Lang F.B.F."/>
            <person name="Roger A.J."/>
            <person name="Ruiz-Trillo I."/>
            <person name="Young S.K."/>
            <person name="Zeng Q."/>
            <person name="Gargeya S."/>
            <person name="Alvarado L."/>
            <person name="Berlin A."/>
            <person name="Chapman S.B."/>
            <person name="Chen Z."/>
            <person name="Freedman E."/>
            <person name="Gellesch M."/>
            <person name="Goldberg J."/>
            <person name="Griggs A."/>
            <person name="Gujja S."/>
            <person name="Heilman E."/>
            <person name="Heiman D."/>
            <person name="Howarth C."/>
            <person name="Mehta T."/>
            <person name="Neiman D."/>
            <person name="Pearson M."/>
            <person name="Roberts A."/>
            <person name="Saif S."/>
            <person name="Shea T."/>
            <person name="Shenoy N."/>
            <person name="Sisk P."/>
            <person name="Stolte C."/>
            <person name="Sykes S."/>
            <person name="White J."/>
            <person name="Yandava C."/>
            <person name="Haas B."/>
            <person name="Nusbaum C."/>
            <person name="Birren B."/>
        </authorList>
    </citation>
    <scope>NUCLEOTIDE SEQUENCE [LARGE SCALE GENOMIC DNA]</scope>
    <source>
        <strain evidence="11">ATCC 50818</strain>
    </source>
</reference>
<feature type="region of interest" description="Disordered" evidence="8">
    <location>
        <begin position="362"/>
        <end position="492"/>
    </location>
</feature>
<dbReference type="InterPro" id="IPR000387">
    <property type="entry name" value="Tyr_Pase_dom"/>
</dbReference>
<dbReference type="PANTHER" id="PTHR45983:SF2">
    <property type="entry name" value="PROTEIN-TYROSINE-PHOSPHATASE"/>
    <property type="match status" value="1"/>
</dbReference>
<evidence type="ECO:0000256" key="4">
    <source>
        <dbReference type="ARBA" id="ARBA00022553"/>
    </source>
</evidence>
<evidence type="ECO:0000313" key="12">
    <source>
        <dbReference type="Proteomes" id="UP000007799"/>
    </source>
</evidence>
<keyword evidence="4" id="KW-0597">Phosphoprotein</keyword>
<accession>F2URU4</accession>
<dbReference type="PROSITE" id="PS50056">
    <property type="entry name" value="TYR_PHOSPHATASE_2"/>
    <property type="match status" value="1"/>
</dbReference>
<keyword evidence="3" id="KW-0963">Cytoplasm</keyword>
<dbReference type="AlphaFoldDB" id="F2URU4"/>
<evidence type="ECO:0000256" key="5">
    <source>
        <dbReference type="ARBA" id="ARBA00022801"/>
    </source>
</evidence>
<evidence type="ECO:0000256" key="2">
    <source>
        <dbReference type="ARBA" id="ARBA00013064"/>
    </source>
</evidence>
<organism evidence="12">
    <name type="scientific">Salpingoeca rosetta (strain ATCC 50818 / BSB-021)</name>
    <dbReference type="NCBI Taxonomy" id="946362"/>
    <lineage>
        <taxon>Eukaryota</taxon>
        <taxon>Choanoflagellata</taxon>
        <taxon>Craspedida</taxon>
        <taxon>Salpingoecidae</taxon>
        <taxon>Salpingoeca</taxon>
    </lineage>
</organism>
<dbReference type="EMBL" id="GL832992">
    <property type="protein sequence ID" value="EGD80349.1"/>
    <property type="molecule type" value="Genomic_DNA"/>
</dbReference>
<dbReference type="PROSITE" id="PS50055">
    <property type="entry name" value="TYR_PHOSPHATASE_PTP"/>
    <property type="match status" value="1"/>
</dbReference>
<comment type="subcellular location">
    <subcellularLocation>
        <location evidence="1">Cytoplasm</location>
    </subcellularLocation>
</comment>
<evidence type="ECO:0000256" key="1">
    <source>
        <dbReference type="ARBA" id="ARBA00004496"/>
    </source>
</evidence>
<evidence type="ECO:0000256" key="3">
    <source>
        <dbReference type="ARBA" id="ARBA00022490"/>
    </source>
</evidence>
<evidence type="ECO:0000256" key="7">
    <source>
        <dbReference type="ARBA" id="ARBA00034734"/>
    </source>
</evidence>
<dbReference type="OrthoDB" id="10253954at2759"/>
<dbReference type="STRING" id="946362.F2URU4"/>
<evidence type="ECO:0000259" key="10">
    <source>
        <dbReference type="PROSITE" id="PS50056"/>
    </source>
</evidence>
<dbReference type="InterPro" id="IPR016130">
    <property type="entry name" value="Tyr_Pase_AS"/>
</dbReference>
<sequence>MSEEAGAGLQAFVEHVEALSKTSSDSGINGFAYEFALLREQSNVIRASLPHEAGTSPFNAMKNRYRDIIPFDHCRVVLPADPSDEDPGADYINASYIKDADGNMSYIAAQGPLSHTVDDFWRMVWSENAQIVCMACNIIEANRYKCSKYWPDVGEEDDFGAFTISTLEEKFLTPDFSRRIVRVKHKGQTREIINYHFLTWPDHGVPETPASVMHFVQEVRRAHLGESGDPTGKPPLIVHCSAGCGRTGTIIAIDIALRILNKQGVFSKIDIFNTVLKLREQRIAMVQTWQQLVFVYKALLQVVKYTLATLEPPKPDLPPRDPAQQAPPVLVDDHVYVNVNLMRAQSKSISEQRKRALTVIGKRADEVSSSSSANTLASAARRGRSRRVKKSAYKHRAGGVGGGGDQQQDGGGGGGGGDDDAIDEEDEEEEEEEEDIDEDGLVDGEESSSSRGNSKDRDEHVSRDGPLGFPNRIRKPRGPRPEPKAWTWSARA</sequence>
<dbReference type="GO" id="GO:0004726">
    <property type="term" value="F:non-membrane spanning protein tyrosine phosphatase activity"/>
    <property type="evidence" value="ECO:0007669"/>
    <property type="project" value="InterPro"/>
</dbReference>
<dbReference type="Proteomes" id="UP000007799">
    <property type="component" value="Unassembled WGS sequence"/>
</dbReference>
<dbReference type="GO" id="GO:0005737">
    <property type="term" value="C:cytoplasm"/>
    <property type="evidence" value="ECO:0007669"/>
    <property type="project" value="UniProtKB-SubCell"/>
</dbReference>
<evidence type="ECO:0000313" key="11">
    <source>
        <dbReference type="EMBL" id="EGD80349.1"/>
    </source>
</evidence>
<dbReference type="InParanoid" id="F2URU4"/>
<keyword evidence="6" id="KW-0904">Protein phosphatase</keyword>
<dbReference type="GeneID" id="16068665"/>
<feature type="compositionally biased region" description="Basic and acidic residues" evidence="8">
    <location>
        <begin position="453"/>
        <end position="463"/>
    </location>
</feature>
<dbReference type="eggNOG" id="KOG0789">
    <property type="taxonomic scope" value="Eukaryota"/>
</dbReference>
<evidence type="ECO:0000256" key="8">
    <source>
        <dbReference type="SAM" id="MobiDB-lite"/>
    </source>
</evidence>
<dbReference type="SMART" id="SM00194">
    <property type="entry name" value="PTPc"/>
    <property type="match status" value="1"/>
</dbReference>
<dbReference type="Gene3D" id="3.90.190.10">
    <property type="entry name" value="Protein tyrosine phosphatase superfamily"/>
    <property type="match status" value="1"/>
</dbReference>
<dbReference type="EC" id="3.1.3.48" evidence="2"/>
<dbReference type="OMA" id="YVAWPDQ"/>
<feature type="compositionally biased region" description="Acidic residues" evidence="8">
    <location>
        <begin position="417"/>
        <end position="446"/>
    </location>
</feature>
<feature type="compositionally biased region" description="Low complexity" evidence="8">
    <location>
        <begin position="368"/>
        <end position="380"/>
    </location>
</feature>
<dbReference type="KEGG" id="sre:PTSG_10602"/>
<dbReference type="PANTHER" id="PTHR45983">
    <property type="entry name" value="TYROSINE PHOSPHATSE N18, PUTATIVE-RELATED"/>
    <property type="match status" value="1"/>
</dbReference>
<feature type="domain" description="Tyrosine specific protein phosphatases" evidence="10">
    <location>
        <begin position="213"/>
        <end position="293"/>
    </location>
</feature>
<dbReference type="InterPro" id="IPR029021">
    <property type="entry name" value="Prot-tyrosine_phosphatase-like"/>
</dbReference>
<keyword evidence="5" id="KW-0378">Hydrolase</keyword>
<dbReference type="InterPro" id="IPR003595">
    <property type="entry name" value="Tyr_Pase_cat"/>
</dbReference>
<dbReference type="PRINTS" id="PR00700">
    <property type="entry name" value="PRTYPHPHTASE"/>
</dbReference>
<dbReference type="RefSeq" id="XP_004988139.1">
    <property type="nucleotide sequence ID" value="XM_004988082.1"/>
</dbReference>
<dbReference type="GO" id="GO:0005634">
    <property type="term" value="C:nucleus"/>
    <property type="evidence" value="ECO:0007669"/>
    <property type="project" value="TreeGrafter"/>
</dbReference>
<dbReference type="SMART" id="SM00404">
    <property type="entry name" value="PTPc_motif"/>
    <property type="match status" value="1"/>
</dbReference>
<evidence type="ECO:0000256" key="6">
    <source>
        <dbReference type="ARBA" id="ARBA00022912"/>
    </source>
</evidence>
<dbReference type="PROSITE" id="PS00383">
    <property type="entry name" value="TYR_PHOSPHATASE_1"/>
    <property type="match status" value="1"/>
</dbReference>
<evidence type="ECO:0000259" key="9">
    <source>
        <dbReference type="PROSITE" id="PS50055"/>
    </source>
</evidence>
<dbReference type="InterPro" id="IPR000242">
    <property type="entry name" value="PTP_cat"/>
</dbReference>
<protein>
    <recommendedName>
        <fullName evidence="2">protein-tyrosine-phosphatase</fullName>
        <ecNumber evidence="2">3.1.3.48</ecNumber>
    </recommendedName>
</protein>
<dbReference type="SUPFAM" id="SSF52799">
    <property type="entry name" value="(Phosphotyrosine protein) phosphatases II"/>
    <property type="match status" value="1"/>
</dbReference>
<comment type="similarity">
    <text evidence="7">Belongs to the protein-tyrosine phosphatase family. Non-receptor class 4 subfamily.</text>
</comment>
<name>F2URU4_SALR5</name>
<dbReference type="Pfam" id="PF00102">
    <property type="entry name" value="Y_phosphatase"/>
    <property type="match status" value="1"/>
</dbReference>
<feature type="compositionally biased region" description="Gly residues" evidence="8">
    <location>
        <begin position="398"/>
        <end position="416"/>
    </location>
</feature>
<dbReference type="InterPro" id="IPR047170">
    <property type="entry name" value="PTN12/18/22"/>
</dbReference>
<feature type="compositionally biased region" description="Basic residues" evidence="8">
    <location>
        <begin position="381"/>
        <end position="397"/>
    </location>
</feature>
<proteinExistence type="inferred from homology"/>
<dbReference type="FunFam" id="3.90.190.10:FF:000045">
    <property type="entry name" value="Tyrosine-protein phosphatase non-receptor type 12"/>
    <property type="match status" value="1"/>
</dbReference>